<name>A0A9D4QP59_DREPO</name>
<comment type="caution">
    <text evidence="1">The sequence shown here is derived from an EMBL/GenBank/DDBJ whole genome shotgun (WGS) entry which is preliminary data.</text>
</comment>
<reference evidence="1" key="2">
    <citation type="submission" date="2020-11" db="EMBL/GenBank/DDBJ databases">
        <authorList>
            <person name="McCartney M.A."/>
            <person name="Auch B."/>
            <person name="Kono T."/>
            <person name="Mallez S."/>
            <person name="Becker A."/>
            <person name="Gohl D.M."/>
            <person name="Silverstein K.A.T."/>
            <person name="Koren S."/>
            <person name="Bechman K.B."/>
            <person name="Herman A."/>
            <person name="Abrahante J.E."/>
            <person name="Garbe J."/>
        </authorList>
    </citation>
    <scope>NUCLEOTIDE SEQUENCE</scope>
    <source>
        <strain evidence="1">Duluth1</strain>
        <tissue evidence="1">Whole animal</tissue>
    </source>
</reference>
<sequence length="50" mass="5296">MFGILTGLVLDVDALIALDVRNDDASLLSFFLLHMSILADDGGDVTVAMT</sequence>
<evidence type="ECO:0000313" key="2">
    <source>
        <dbReference type="Proteomes" id="UP000828390"/>
    </source>
</evidence>
<protein>
    <submittedName>
        <fullName evidence="1">Uncharacterized protein</fullName>
    </submittedName>
</protein>
<proteinExistence type="predicted"/>
<accession>A0A9D4QP59</accession>
<dbReference type="AlphaFoldDB" id="A0A9D4QP59"/>
<keyword evidence="2" id="KW-1185">Reference proteome</keyword>
<dbReference type="EMBL" id="JAIWYP010000004">
    <property type="protein sequence ID" value="KAH3837392.1"/>
    <property type="molecule type" value="Genomic_DNA"/>
</dbReference>
<gene>
    <name evidence="1" type="ORF">DPMN_110781</name>
</gene>
<reference evidence="1" key="1">
    <citation type="journal article" date="2019" name="bioRxiv">
        <title>The Genome of the Zebra Mussel, Dreissena polymorpha: A Resource for Invasive Species Research.</title>
        <authorList>
            <person name="McCartney M.A."/>
            <person name="Auch B."/>
            <person name="Kono T."/>
            <person name="Mallez S."/>
            <person name="Zhang Y."/>
            <person name="Obille A."/>
            <person name="Becker A."/>
            <person name="Abrahante J.E."/>
            <person name="Garbe J."/>
            <person name="Badalamenti J.P."/>
            <person name="Herman A."/>
            <person name="Mangelson H."/>
            <person name="Liachko I."/>
            <person name="Sullivan S."/>
            <person name="Sone E.D."/>
            <person name="Koren S."/>
            <person name="Silverstein K.A.T."/>
            <person name="Beckman K.B."/>
            <person name="Gohl D.M."/>
        </authorList>
    </citation>
    <scope>NUCLEOTIDE SEQUENCE</scope>
    <source>
        <strain evidence="1">Duluth1</strain>
        <tissue evidence="1">Whole animal</tissue>
    </source>
</reference>
<evidence type="ECO:0000313" key="1">
    <source>
        <dbReference type="EMBL" id="KAH3837392.1"/>
    </source>
</evidence>
<organism evidence="1 2">
    <name type="scientific">Dreissena polymorpha</name>
    <name type="common">Zebra mussel</name>
    <name type="synonym">Mytilus polymorpha</name>
    <dbReference type="NCBI Taxonomy" id="45954"/>
    <lineage>
        <taxon>Eukaryota</taxon>
        <taxon>Metazoa</taxon>
        <taxon>Spiralia</taxon>
        <taxon>Lophotrochozoa</taxon>
        <taxon>Mollusca</taxon>
        <taxon>Bivalvia</taxon>
        <taxon>Autobranchia</taxon>
        <taxon>Heteroconchia</taxon>
        <taxon>Euheterodonta</taxon>
        <taxon>Imparidentia</taxon>
        <taxon>Neoheterodontei</taxon>
        <taxon>Myida</taxon>
        <taxon>Dreissenoidea</taxon>
        <taxon>Dreissenidae</taxon>
        <taxon>Dreissena</taxon>
    </lineage>
</organism>
<dbReference type="Proteomes" id="UP000828390">
    <property type="component" value="Unassembled WGS sequence"/>
</dbReference>